<dbReference type="EMBL" id="AP026866">
    <property type="protein sequence ID" value="BDS07062.1"/>
    <property type="molecule type" value="Genomic_DNA"/>
</dbReference>
<dbReference type="Gene3D" id="1.10.10.10">
    <property type="entry name" value="Winged helix-like DNA-binding domain superfamily/Winged helix DNA-binding domain"/>
    <property type="match status" value="1"/>
</dbReference>
<dbReference type="AlphaFoldDB" id="A0AAT9FM71"/>
<dbReference type="PRINTS" id="PR00035">
    <property type="entry name" value="HTHGNTR"/>
</dbReference>
<gene>
    <name evidence="5" type="ORF">NT6N_21020</name>
</gene>
<keyword evidence="3" id="KW-0804">Transcription</keyword>
<dbReference type="InterPro" id="IPR036388">
    <property type="entry name" value="WH-like_DNA-bd_sf"/>
</dbReference>
<evidence type="ECO:0000259" key="4">
    <source>
        <dbReference type="Pfam" id="PF13377"/>
    </source>
</evidence>
<dbReference type="Gene3D" id="3.40.50.2300">
    <property type="match status" value="2"/>
</dbReference>
<protein>
    <recommendedName>
        <fullName evidence="4">Transcriptional regulator LacI/GalR-like sensor domain-containing protein</fullName>
    </recommendedName>
</protein>
<organism evidence="5">
    <name type="scientific">Oceaniferula spumae</name>
    <dbReference type="NCBI Taxonomy" id="2979115"/>
    <lineage>
        <taxon>Bacteria</taxon>
        <taxon>Pseudomonadati</taxon>
        <taxon>Verrucomicrobiota</taxon>
        <taxon>Verrucomicrobiia</taxon>
        <taxon>Verrucomicrobiales</taxon>
        <taxon>Verrucomicrobiaceae</taxon>
        <taxon>Oceaniferula</taxon>
    </lineage>
</organism>
<sequence length="359" mass="40426">MRGGKVNKRSVAEMAADVMQADIVRGEWVAELPSYRILAERYGVGRHAMLQALRILEQRGYVTEGKRGEARQVRLGGGVGKLKRSKTLLAIGRKAFPMDPSEVMFWNEMRHVWRLEAGDVSEVQLDMSRGGNVAERLRSLIKKFSADAVLVQLPSDRWARALVDSGLPVYARGGSLQNVMGKVAGASYFHDSVVMILRELRSRGHVRVLMALDSASERVLEAYRENYRKVFGKLMAEDVLASYVTNVREDVPEVWSAHWRKHLAGLNPTAVLCQSVQQYLSLYGFCYASGIRIPRDLSAVCIGDVEMTKWLSPKPVWMKYPYEKELEGFKQWMHKGLPVFSTMALEWMEGGTVRDVSGA</sequence>
<dbReference type="SUPFAM" id="SSF53822">
    <property type="entry name" value="Periplasmic binding protein-like I"/>
    <property type="match status" value="1"/>
</dbReference>
<name>A0AAT9FM71_9BACT</name>
<evidence type="ECO:0000256" key="2">
    <source>
        <dbReference type="ARBA" id="ARBA00023125"/>
    </source>
</evidence>
<evidence type="ECO:0000256" key="3">
    <source>
        <dbReference type="ARBA" id="ARBA00023163"/>
    </source>
</evidence>
<evidence type="ECO:0000313" key="5">
    <source>
        <dbReference type="EMBL" id="BDS07062.1"/>
    </source>
</evidence>
<dbReference type="InterPro" id="IPR046335">
    <property type="entry name" value="LacI/GalR-like_sensor"/>
</dbReference>
<proteinExistence type="predicted"/>
<dbReference type="KEGG" id="osu:NT6N_21020"/>
<dbReference type="Pfam" id="PF13377">
    <property type="entry name" value="Peripla_BP_3"/>
    <property type="match status" value="1"/>
</dbReference>
<dbReference type="InterPro" id="IPR000524">
    <property type="entry name" value="Tscrpt_reg_HTH_GntR"/>
</dbReference>
<dbReference type="GO" id="GO:0003677">
    <property type="term" value="F:DNA binding"/>
    <property type="evidence" value="ECO:0007669"/>
    <property type="project" value="UniProtKB-KW"/>
</dbReference>
<reference evidence="5" key="1">
    <citation type="submission" date="2024-07" db="EMBL/GenBank/DDBJ databases">
        <title>Complete genome sequence of Verrucomicrobiaceae bacterium NT6N.</title>
        <authorList>
            <person name="Huang C."/>
            <person name="Takami H."/>
            <person name="Hamasaki K."/>
        </authorList>
    </citation>
    <scope>NUCLEOTIDE SEQUENCE</scope>
    <source>
        <strain evidence="5">NT6N</strain>
    </source>
</reference>
<feature type="domain" description="Transcriptional regulator LacI/GalR-like sensor" evidence="4">
    <location>
        <begin position="198"/>
        <end position="313"/>
    </location>
</feature>
<accession>A0AAT9FM71</accession>
<keyword evidence="2" id="KW-0238">DNA-binding</keyword>
<dbReference type="GO" id="GO:0003700">
    <property type="term" value="F:DNA-binding transcription factor activity"/>
    <property type="evidence" value="ECO:0007669"/>
    <property type="project" value="InterPro"/>
</dbReference>
<dbReference type="InterPro" id="IPR036390">
    <property type="entry name" value="WH_DNA-bd_sf"/>
</dbReference>
<keyword evidence="1" id="KW-0805">Transcription regulation</keyword>
<dbReference type="InterPro" id="IPR028082">
    <property type="entry name" value="Peripla_BP_I"/>
</dbReference>
<dbReference type="SUPFAM" id="SSF46785">
    <property type="entry name" value="Winged helix' DNA-binding domain"/>
    <property type="match status" value="1"/>
</dbReference>
<evidence type="ECO:0000256" key="1">
    <source>
        <dbReference type="ARBA" id="ARBA00023015"/>
    </source>
</evidence>